<proteinExistence type="predicted"/>
<dbReference type="STRING" id="60175.A0A1V6WST0"/>
<gene>
    <name evidence="4" type="ORF">PENNAL_c0196G11367</name>
</gene>
<keyword evidence="5" id="KW-1185">Reference proteome</keyword>
<evidence type="ECO:0000256" key="2">
    <source>
        <dbReference type="ARBA" id="ARBA00023043"/>
    </source>
</evidence>
<evidence type="ECO:0000313" key="5">
    <source>
        <dbReference type="Proteomes" id="UP000191691"/>
    </source>
</evidence>
<dbReference type="InterPro" id="IPR036770">
    <property type="entry name" value="Ankyrin_rpt-contain_sf"/>
</dbReference>
<comment type="caution">
    <text evidence="4">The sequence shown here is derived from an EMBL/GenBank/DDBJ whole genome shotgun (WGS) entry which is preliminary data.</text>
</comment>
<evidence type="ECO:0000256" key="1">
    <source>
        <dbReference type="ARBA" id="ARBA00022737"/>
    </source>
</evidence>
<accession>A0A1V6WST0</accession>
<evidence type="ECO:0000256" key="3">
    <source>
        <dbReference type="PROSITE-ProRule" id="PRU00023"/>
    </source>
</evidence>
<dbReference type="PROSITE" id="PS50088">
    <property type="entry name" value="ANK_REPEAT"/>
    <property type="match status" value="2"/>
</dbReference>
<dbReference type="PANTHER" id="PTHR24198:SF165">
    <property type="entry name" value="ANKYRIN REPEAT-CONTAINING PROTEIN-RELATED"/>
    <property type="match status" value="1"/>
</dbReference>
<dbReference type="Gene3D" id="1.25.40.20">
    <property type="entry name" value="Ankyrin repeat-containing domain"/>
    <property type="match status" value="1"/>
</dbReference>
<sequence>MTAVHISVLKRSQNVVQEIGSIAQNVPEFDRVEFVNRHDDIQNTPLDYAITISSSTIVNMLISAGARINNTDRLGFTPLMNACHLGRDEIVHCLVDRGADIQATNNFNGSALEGIMTGESRKKKTLLQRIYPHATQLQLNRALWLATNDKKEFVGILLKFGADGQYASNLEEDGFYDAERNGNPSASTQGPVEASTLLSRRHLRPSIATGVTSRESDFIADLSPIIPSVAGTDDGGIVDGFGTFRGSAICIFRYGPDFAAKFSAKYTDGHAVSDRLDISNCDVRITQLRDSNDRWRYSKENAIGICGVAFEERKFPDRVYKLRRTVWAKIKWRNIATVDKGLLQGDYFWVPRDDFSRLCGSKDLAESRLREAWKRQEERYINWRHRDEPQAYHARRLPAPFPWDLFT</sequence>
<dbReference type="InterPro" id="IPR002110">
    <property type="entry name" value="Ankyrin_rpt"/>
</dbReference>
<dbReference type="PROSITE" id="PS50297">
    <property type="entry name" value="ANK_REP_REGION"/>
    <property type="match status" value="2"/>
</dbReference>
<evidence type="ECO:0000313" key="4">
    <source>
        <dbReference type="EMBL" id="OQE65941.1"/>
    </source>
</evidence>
<keyword evidence="2 3" id="KW-0040">ANK repeat</keyword>
<dbReference type="Proteomes" id="UP000191691">
    <property type="component" value="Unassembled WGS sequence"/>
</dbReference>
<feature type="repeat" description="ANK" evidence="3">
    <location>
        <begin position="74"/>
        <end position="106"/>
    </location>
</feature>
<dbReference type="Pfam" id="PF12796">
    <property type="entry name" value="Ank_2"/>
    <property type="match status" value="1"/>
</dbReference>
<reference evidence="5" key="1">
    <citation type="journal article" date="2017" name="Nat. Microbiol.">
        <title>Global analysis of biosynthetic gene clusters reveals vast potential of secondary metabolite production in Penicillium species.</title>
        <authorList>
            <person name="Nielsen J.C."/>
            <person name="Grijseels S."/>
            <person name="Prigent S."/>
            <person name="Ji B."/>
            <person name="Dainat J."/>
            <person name="Nielsen K.F."/>
            <person name="Frisvad J.C."/>
            <person name="Workman M."/>
            <person name="Nielsen J."/>
        </authorList>
    </citation>
    <scope>NUCLEOTIDE SEQUENCE [LARGE SCALE GENOMIC DNA]</scope>
    <source>
        <strain evidence="5">IBT 13039</strain>
    </source>
</reference>
<dbReference type="AlphaFoldDB" id="A0A1V6WST0"/>
<organism evidence="4 5">
    <name type="scientific">Penicillium nalgiovense</name>
    <dbReference type="NCBI Taxonomy" id="60175"/>
    <lineage>
        <taxon>Eukaryota</taxon>
        <taxon>Fungi</taxon>
        <taxon>Dikarya</taxon>
        <taxon>Ascomycota</taxon>
        <taxon>Pezizomycotina</taxon>
        <taxon>Eurotiomycetes</taxon>
        <taxon>Eurotiomycetidae</taxon>
        <taxon>Eurotiales</taxon>
        <taxon>Aspergillaceae</taxon>
        <taxon>Penicillium</taxon>
    </lineage>
</organism>
<dbReference type="EMBL" id="MOOB01000196">
    <property type="protein sequence ID" value="OQE65941.1"/>
    <property type="molecule type" value="Genomic_DNA"/>
</dbReference>
<name>A0A1V6WST0_PENNA</name>
<feature type="repeat" description="ANK" evidence="3">
    <location>
        <begin position="41"/>
        <end position="73"/>
    </location>
</feature>
<dbReference type="SUPFAM" id="SSF48403">
    <property type="entry name" value="Ankyrin repeat"/>
    <property type="match status" value="1"/>
</dbReference>
<dbReference type="PANTHER" id="PTHR24198">
    <property type="entry name" value="ANKYRIN REPEAT AND PROTEIN KINASE DOMAIN-CONTAINING PROTEIN"/>
    <property type="match status" value="1"/>
</dbReference>
<dbReference type="SMART" id="SM00248">
    <property type="entry name" value="ANK"/>
    <property type="match status" value="2"/>
</dbReference>
<keyword evidence="1" id="KW-0677">Repeat</keyword>
<protein>
    <submittedName>
        <fullName evidence="4">Uncharacterized protein</fullName>
    </submittedName>
</protein>